<evidence type="ECO:0000313" key="8">
    <source>
        <dbReference type="Proteomes" id="UP001071230"/>
    </source>
</evidence>
<dbReference type="PANTHER" id="PTHR47053:SF1">
    <property type="entry name" value="MUREIN DD-ENDOPEPTIDASE MEPH-RELATED"/>
    <property type="match status" value="1"/>
</dbReference>
<name>A0A8S0WP04_9FIRM</name>
<evidence type="ECO:0000256" key="1">
    <source>
        <dbReference type="ARBA" id="ARBA00007074"/>
    </source>
</evidence>
<dbReference type="GO" id="GO:0006508">
    <property type="term" value="P:proteolysis"/>
    <property type="evidence" value="ECO:0007669"/>
    <property type="project" value="UniProtKB-KW"/>
</dbReference>
<keyword evidence="4" id="KW-0788">Thiol protease</keyword>
<keyword evidence="3" id="KW-0378">Hydrolase</keyword>
<dbReference type="EMBL" id="LR746496">
    <property type="protein sequence ID" value="CAA7601574.1"/>
    <property type="molecule type" value="Genomic_DNA"/>
</dbReference>
<dbReference type="Proteomes" id="UP000836597">
    <property type="component" value="Chromosome"/>
</dbReference>
<dbReference type="InterPro" id="IPR051202">
    <property type="entry name" value="Peptidase_C40"/>
</dbReference>
<evidence type="ECO:0000256" key="4">
    <source>
        <dbReference type="ARBA" id="ARBA00022807"/>
    </source>
</evidence>
<comment type="similarity">
    <text evidence="1">Belongs to the peptidase C40 family.</text>
</comment>
<dbReference type="InterPro" id="IPR000064">
    <property type="entry name" value="NLP_P60_dom"/>
</dbReference>
<proteinExistence type="inferred from homology"/>
<dbReference type="InterPro" id="IPR038765">
    <property type="entry name" value="Papain-like_cys_pep_sf"/>
</dbReference>
<evidence type="ECO:0000313" key="6">
    <source>
        <dbReference type="EMBL" id="CAA7601574.1"/>
    </source>
</evidence>
<dbReference type="GO" id="GO:0008234">
    <property type="term" value="F:cysteine-type peptidase activity"/>
    <property type="evidence" value="ECO:0007669"/>
    <property type="project" value="UniProtKB-KW"/>
</dbReference>
<dbReference type="SUPFAM" id="SSF54001">
    <property type="entry name" value="Cysteine proteinases"/>
    <property type="match status" value="1"/>
</dbReference>
<feature type="domain" description="NlpC/P60" evidence="5">
    <location>
        <begin position="29"/>
        <end position="92"/>
    </location>
</feature>
<evidence type="ECO:0000313" key="7">
    <source>
        <dbReference type="EMBL" id="CEJ07061.1"/>
    </source>
</evidence>
<sequence>MNQETHCSIGSLVELMNAFAVLASFEQFNLGVPVSRNKLQPGDLVSFNTYGRASDVRIYIGGGLTVGSSSDGVSIHSLSESYWSSHYLGAKRIPIN</sequence>
<dbReference type="AlphaFoldDB" id="A0A8S0WP04"/>
<evidence type="ECO:0000256" key="3">
    <source>
        <dbReference type="ARBA" id="ARBA00022801"/>
    </source>
</evidence>
<dbReference type="PANTHER" id="PTHR47053">
    <property type="entry name" value="MUREIN DD-ENDOPEPTIDASE MEPH-RELATED"/>
    <property type="match status" value="1"/>
</dbReference>
<dbReference type="KEGG" id="aacx:DEACI_2241"/>
<evidence type="ECO:0000256" key="2">
    <source>
        <dbReference type="ARBA" id="ARBA00022670"/>
    </source>
</evidence>
<keyword evidence="2" id="KW-0645">Protease</keyword>
<gene>
    <name evidence="7" type="ORF">DEACI_1517</name>
    <name evidence="6" type="ORF">DEACI_2241</name>
</gene>
<dbReference type="Pfam" id="PF00877">
    <property type="entry name" value="NLPC_P60"/>
    <property type="match status" value="1"/>
</dbReference>
<evidence type="ECO:0000259" key="5">
    <source>
        <dbReference type="Pfam" id="PF00877"/>
    </source>
</evidence>
<dbReference type="Gene3D" id="3.90.1720.10">
    <property type="entry name" value="endopeptidase domain like (from Nostoc punctiforme)"/>
    <property type="match status" value="1"/>
</dbReference>
<accession>A0A8S0WP04</accession>
<organism evidence="6">
    <name type="scientific">Acididesulfobacillus acetoxydans</name>
    <dbReference type="NCBI Taxonomy" id="1561005"/>
    <lineage>
        <taxon>Bacteria</taxon>
        <taxon>Bacillati</taxon>
        <taxon>Bacillota</taxon>
        <taxon>Clostridia</taxon>
        <taxon>Eubacteriales</taxon>
        <taxon>Peptococcaceae</taxon>
        <taxon>Acididesulfobacillus</taxon>
    </lineage>
</organism>
<reference evidence="6" key="2">
    <citation type="submission" date="2020-01" db="EMBL/GenBank/DDBJ databases">
        <authorList>
            <person name="Hornung B."/>
        </authorList>
    </citation>
    <scope>NUCLEOTIDE SEQUENCE</scope>
    <source>
        <strain evidence="6">PacBioINE</strain>
    </source>
</reference>
<protein>
    <submittedName>
        <fullName evidence="6">NlpC/P60 family</fullName>
    </submittedName>
    <submittedName>
        <fullName evidence="7">Peptidase C1A, papain C-terminal</fullName>
    </submittedName>
</protein>
<keyword evidence="8" id="KW-1185">Reference proteome</keyword>
<reference evidence="7" key="1">
    <citation type="submission" date="2014-11" db="EMBL/GenBank/DDBJ databases">
        <authorList>
            <person name="Hornung B.V."/>
        </authorList>
    </citation>
    <scope>NUCLEOTIDE SEQUENCE</scope>
    <source>
        <strain evidence="7">INE</strain>
    </source>
</reference>
<dbReference type="Proteomes" id="UP001071230">
    <property type="component" value="Unassembled WGS sequence"/>
</dbReference>
<dbReference type="EMBL" id="CDGJ01000037">
    <property type="protein sequence ID" value="CEJ07061.1"/>
    <property type="molecule type" value="Genomic_DNA"/>
</dbReference>